<dbReference type="EMBL" id="KX190833">
    <property type="protein sequence ID" value="ANT39981.1"/>
    <property type="molecule type" value="Genomic_DNA"/>
</dbReference>
<evidence type="ECO:0000313" key="1">
    <source>
        <dbReference type="EMBL" id="ANT39981.1"/>
    </source>
</evidence>
<protein>
    <submittedName>
        <fullName evidence="1">Uncharacterized protein</fullName>
    </submittedName>
</protein>
<keyword evidence="2" id="KW-1185">Reference proteome</keyword>
<evidence type="ECO:0000313" key="2">
    <source>
        <dbReference type="Proteomes" id="UP000221937"/>
    </source>
</evidence>
<accession>A0A1B1P797</accession>
<gene>
    <name evidence="1" type="ORF">BMBtpLA2_21</name>
</gene>
<name>A0A1B1P797_9CAUD</name>
<organism evidence="1 2">
    <name type="scientific">Bacillus phage vB_BtS_BMBtp14</name>
    <dbReference type="NCBI Taxonomy" id="1868826"/>
    <lineage>
        <taxon>Viruses</taxon>
        <taxon>Duplodnaviria</taxon>
        <taxon>Heunggongvirae</taxon>
        <taxon>Uroviricota</taxon>
        <taxon>Caudoviricetes</taxon>
        <taxon>Skryabinvirinae</taxon>
        <taxon>Bembunaquatrovirus</taxon>
        <taxon>Bembunaquatrovirus BMBtp14</taxon>
    </lineage>
</organism>
<dbReference type="Proteomes" id="UP000221937">
    <property type="component" value="Segment"/>
</dbReference>
<sequence length="49" mass="5965">MCAYMKKATLMQLYQIIRFEQCKSSFKRNAIKELERRERNARCDRVGSY</sequence>
<proteinExistence type="predicted"/>
<reference evidence="1 2" key="1">
    <citation type="submission" date="2016-05" db="EMBL/GenBank/DDBJ databases">
        <title>Undiscovered low abundance phages are ubiquitous in bacterial genomes.</title>
        <authorList>
            <person name="Dong Z."/>
            <person name="Liu H."/>
            <person name="Zheng J."/>
            <person name="Peng D."/>
        </authorList>
    </citation>
    <scope>NUCLEOTIDE SEQUENCE [LARGE SCALE GENOMIC DNA]</scope>
</reference>